<dbReference type="EMBL" id="JBGMEK010000001">
    <property type="protein sequence ID" value="MFA0809537.1"/>
    <property type="molecule type" value="Genomic_DNA"/>
</dbReference>
<gene>
    <name evidence="1" type="ORF">ACCI49_01275</name>
</gene>
<comment type="caution">
    <text evidence="1">The sequence shown here is derived from an EMBL/GenBank/DDBJ whole genome shotgun (WGS) entry which is preliminary data.</text>
</comment>
<reference evidence="1 2" key="1">
    <citation type="submission" date="2024-08" db="EMBL/GenBank/DDBJ databases">
        <authorList>
            <person name="Ishaq N."/>
        </authorList>
    </citation>
    <scope>NUCLEOTIDE SEQUENCE [LARGE SCALE GENOMIC DNA]</scope>
    <source>
        <strain evidence="1 2">DSM 18651</strain>
    </source>
</reference>
<dbReference type="RefSeq" id="WP_371837154.1">
    <property type="nucleotide sequence ID" value="NZ_JBGMEK010000001.1"/>
</dbReference>
<keyword evidence="2" id="KW-1185">Reference proteome</keyword>
<proteinExistence type="predicted"/>
<name>A0ABV4NV01_9GAMM</name>
<organism evidence="1 2">
    <name type="scientific">Microbulbifer epialgicus</name>
    <dbReference type="NCBI Taxonomy" id="393907"/>
    <lineage>
        <taxon>Bacteria</taxon>
        <taxon>Pseudomonadati</taxon>
        <taxon>Pseudomonadota</taxon>
        <taxon>Gammaproteobacteria</taxon>
        <taxon>Cellvibrionales</taxon>
        <taxon>Microbulbiferaceae</taxon>
        <taxon>Microbulbifer</taxon>
    </lineage>
</organism>
<evidence type="ECO:0000313" key="1">
    <source>
        <dbReference type="EMBL" id="MFA0809537.1"/>
    </source>
</evidence>
<sequence>MEEQDLFIDEPVIHKLRIGERCQHNKFLLDESLESVICGICDTPLDPMWVIQQFANAEHRLFMRMKSLEEIARKAEAKNRCKCEHCNKMTRIQRR</sequence>
<protein>
    <submittedName>
        <fullName evidence="1">Uncharacterized protein</fullName>
    </submittedName>
</protein>
<evidence type="ECO:0000313" key="2">
    <source>
        <dbReference type="Proteomes" id="UP001569428"/>
    </source>
</evidence>
<accession>A0ABV4NV01</accession>
<dbReference type="Proteomes" id="UP001569428">
    <property type="component" value="Unassembled WGS sequence"/>
</dbReference>